<keyword evidence="1" id="KW-0812">Transmembrane</keyword>
<keyword evidence="3" id="KW-0378">Hydrolase</keyword>
<dbReference type="EMBL" id="JAHRID010000010">
    <property type="protein sequence ID" value="MBV2130927.1"/>
    <property type="molecule type" value="Genomic_DNA"/>
</dbReference>
<dbReference type="Pfam" id="PF01663">
    <property type="entry name" value="Phosphodiest"/>
    <property type="match status" value="1"/>
</dbReference>
<keyword evidence="3" id="KW-0540">Nuclease</keyword>
<sequence>MISRVEVWFRWLRRSLSRSHWFTKLLRLPVQEGSGVRPGLIMIQIDGLAQPQLQQALKRGKMPFLQRLLEREQYKLQAHYSGLPATTPAVQAELFYGVKTAVPAFSFRDRKTGEIVRMLQPDTAAKVEQDLRQQSDAALLRDGSAYSNIYTGGAAESHFCAATMGWGAALRAANPLVLLGLFLSNLYSAIRVVALFFLELGLAIVDFFRGIIKGQDFLSELKFIPARVAVSIVLRELCVIGGKMDIARGLPVVHINFLGYDEQSHRRGPSSLFAHWTLKGIDDSIARLWRAAHRSQWRSYQVWLYSDHGQAKVTPYHVLQGYPLQQAVDASFEKLTSLPARLQRKVTGSVQTQRARLLGGNKVQRLFSVNNGDDKSVAGNEIKVAAQGPVGHIYASAPLTEADSRLLATELAGTHKVPLVLAVEGPDRLRATTADGVYYLPQDKAKIFGADHPFLEGVSEDILRLCQHPEAGDLVIMGWRKGIKAQSFADENGAHAGATPAETHGFALLPEDVALPATPYGYIRPSDIYQAALQQLGRQSAKPAGRAVRNPERCDSLRVMTYNVHSCIGLDGKIDIERIARVIAFANPDVVVLQELDVGRDRTQGLDQAQLIARALEMEFHFHPAMHLEEEKYGDAILTHLPLKLVKAGPLPGLADKPKLEPRGAIWATVELHGQQINIINTHLGLQPRERLAQIDALLGEEWLGHPDCNGPVIFCGDLNAQPGSEVCRRLGQKFTDAQTLLEGHRPRGTFPSRFAAIRIDHIYVSEAVEVTAVEIPGSQQAKIASDHLPLLIELAIPKPTAAAGKHA</sequence>
<dbReference type="InterPro" id="IPR051916">
    <property type="entry name" value="GPI-anchor_lipid_remodeler"/>
</dbReference>
<protein>
    <submittedName>
        <fullName evidence="3">Endonuclease/exonuclease/phosphatase family protein</fullName>
    </submittedName>
</protein>
<accession>A0ABS6MQ48</accession>
<dbReference type="Proteomes" id="UP000704611">
    <property type="component" value="Unassembled WGS sequence"/>
</dbReference>
<dbReference type="PANTHER" id="PTHR14859:SF15">
    <property type="entry name" value="ENDONUCLEASE_EXONUCLEASE_PHOSPHATASE DOMAIN-CONTAINING PROTEIN"/>
    <property type="match status" value="1"/>
</dbReference>
<reference evidence="3 4" key="1">
    <citation type="submission" date="2021-06" db="EMBL/GenBank/DDBJ databases">
        <title>Rheinheimera indica sp. nov., isolated from deep-sea sediment.</title>
        <authorList>
            <person name="Wang Z."/>
            <person name="Zhang X.-Y."/>
        </authorList>
    </citation>
    <scope>NUCLEOTIDE SEQUENCE [LARGE SCALE GENOMIC DNA]</scope>
    <source>
        <strain evidence="3 4">SM2107</strain>
    </source>
</reference>
<gene>
    <name evidence="3" type="ORF">KQY15_17655</name>
</gene>
<comment type="caution">
    <text evidence="3">The sequence shown here is derived from an EMBL/GenBank/DDBJ whole genome shotgun (WGS) entry which is preliminary data.</text>
</comment>
<name>A0ABS6MQ48_9GAMM</name>
<evidence type="ECO:0000256" key="1">
    <source>
        <dbReference type="SAM" id="Phobius"/>
    </source>
</evidence>
<dbReference type="PANTHER" id="PTHR14859">
    <property type="entry name" value="CALCOFLUOR WHITE HYPERSENSITIVE PROTEIN PRECURSOR"/>
    <property type="match status" value="1"/>
</dbReference>
<organism evidence="3 4">
    <name type="scientific">Arsukibacterium indicum</name>
    <dbReference type="NCBI Taxonomy" id="2848612"/>
    <lineage>
        <taxon>Bacteria</taxon>
        <taxon>Pseudomonadati</taxon>
        <taxon>Pseudomonadota</taxon>
        <taxon>Gammaproteobacteria</taxon>
        <taxon>Chromatiales</taxon>
        <taxon>Chromatiaceae</taxon>
        <taxon>Arsukibacterium</taxon>
    </lineage>
</organism>
<evidence type="ECO:0000259" key="2">
    <source>
        <dbReference type="Pfam" id="PF03372"/>
    </source>
</evidence>
<keyword evidence="4" id="KW-1185">Reference proteome</keyword>
<evidence type="ECO:0000313" key="4">
    <source>
        <dbReference type="Proteomes" id="UP000704611"/>
    </source>
</evidence>
<feature type="domain" description="Endonuclease/exonuclease/phosphatase" evidence="2">
    <location>
        <begin position="560"/>
        <end position="788"/>
    </location>
</feature>
<evidence type="ECO:0000313" key="3">
    <source>
        <dbReference type="EMBL" id="MBV2130927.1"/>
    </source>
</evidence>
<keyword evidence="3" id="KW-0255">Endonuclease</keyword>
<dbReference type="InterPro" id="IPR005135">
    <property type="entry name" value="Endo/exonuclease/phosphatase"/>
</dbReference>
<dbReference type="Pfam" id="PF03372">
    <property type="entry name" value="Exo_endo_phos"/>
    <property type="match status" value="1"/>
</dbReference>
<dbReference type="InterPro" id="IPR002591">
    <property type="entry name" value="Phosphodiest/P_Trfase"/>
</dbReference>
<feature type="transmembrane region" description="Helical" evidence="1">
    <location>
        <begin position="176"/>
        <end position="198"/>
    </location>
</feature>
<keyword evidence="1" id="KW-0472">Membrane</keyword>
<proteinExistence type="predicted"/>
<dbReference type="RefSeq" id="WP_217671238.1">
    <property type="nucleotide sequence ID" value="NZ_JAHRID010000010.1"/>
</dbReference>
<keyword evidence="1" id="KW-1133">Transmembrane helix</keyword>
<dbReference type="GO" id="GO:0004519">
    <property type="term" value="F:endonuclease activity"/>
    <property type="evidence" value="ECO:0007669"/>
    <property type="project" value="UniProtKB-KW"/>
</dbReference>